<comment type="function">
    <text evidence="9">Part of the ABC transporter FtsEX involved in cellular division. Has ATPase activity.</text>
</comment>
<dbReference type="InterPro" id="IPR003593">
    <property type="entry name" value="AAA+_ATPase"/>
</dbReference>
<evidence type="ECO:0000256" key="9">
    <source>
        <dbReference type="ARBA" id="ARBA00054718"/>
    </source>
</evidence>
<dbReference type="Pfam" id="PF00005">
    <property type="entry name" value="ABC_tran"/>
    <property type="match status" value="1"/>
</dbReference>
<evidence type="ECO:0000256" key="4">
    <source>
        <dbReference type="ARBA" id="ARBA00022741"/>
    </source>
</evidence>
<dbReference type="GO" id="GO:0005524">
    <property type="term" value="F:ATP binding"/>
    <property type="evidence" value="ECO:0007669"/>
    <property type="project" value="UniProtKB-KW"/>
</dbReference>
<dbReference type="PANTHER" id="PTHR43166">
    <property type="entry name" value="AMINO ACID IMPORT ATP-BINDING PROTEIN"/>
    <property type="match status" value="1"/>
</dbReference>
<dbReference type="InterPro" id="IPR050086">
    <property type="entry name" value="MetN_ABC_transporter-like"/>
</dbReference>
<comment type="subunit">
    <text evidence="10">Homodimer. Forms a membrane-associated complex with FtsX.</text>
</comment>
<dbReference type="InterPro" id="IPR003439">
    <property type="entry name" value="ABC_transporter-like_ATP-bd"/>
</dbReference>
<dbReference type="PROSITE" id="PS00211">
    <property type="entry name" value="ABC_TRANSPORTER_1"/>
    <property type="match status" value="1"/>
</dbReference>
<accession>A0A8H9FY17</accession>
<dbReference type="Proteomes" id="UP000628079">
    <property type="component" value="Unassembled WGS sequence"/>
</dbReference>
<keyword evidence="8" id="KW-0472">Membrane</keyword>
<feature type="region of interest" description="Disordered" evidence="11">
    <location>
        <begin position="1"/>
        <end position="21"/>
    </location>
</feature>
<proteinExistence type="inferred from homology"/>
<dbReference type="PROSITE" id="PS50893">
    <property type="entry name" value="ABC_TRANSPORTER_2"/>
    <property type="match status" value="1"/>
</dbReference>
<dbReference type="GO" id="GO:0016887">
    <property type="term" value="F:ATP hydrolysis activity"/>
    <property type="evidence" value="ECO:0007669"/>
    <property type="project" value="InterPro"/>
</dbReference>
<dbReference type="FunFam" id="3.40.50.300:FF:000056">
    <property type="entry name" value="Cell division ATP-binding protein FtsE"/>
    <property type="match status" value="1"/>
</dbReference>
<keyword evidence="2" id="KW-0813">Transport</keyword>
<evidence type="ECO:0000256" key="2">
    <source>
        <dbReference type="ARBA" id="ARBA00022448"/>
    </source>
</evidence>
<comment type="similarity">
    <text evidence="1">Belongs to the ABC transporter superfamily.</text>
</comment>
<keyword evidence="3" id="KW-1003">Cell membrane</keyword>
<evidence type="ECO:0000259" key="12">
    <source>
        <dbReference type="PROSITE" id="PS50893"/>
    </source>
</evidence>
<evidence type="ECO:0000256" key="8">
    <source>
        <dbReference type="ARBA" id="ARBA00023136"/>
    </source>
</evidence>
<evidence type="ECO:0000256" key="3">
    <source>
        <dbReference type="ARBA" id="ARBA00022475"/>
    </source>
</evidence>
<reference evidence="13" key="2">
    <citation type="submission" date="2020-09" db="EMBL/GenBank/DDBJ databases">
        <authorList>
            <person name="Sun Q."/>
            <person name="Zhou Y."/>
        </authorList>
    </citation>
    <scope>NUCLEOTIDE SEQUENCE</scope>
    <source>
        <strain evidence="13">CGMCC 1.10749</strain>
    </source>
</reference>
<feature type="domain" description="ABC transporter" evidence="12">
    <location>
        <begin position="23"/>
        <end position="262"/>
    </location>
</feature>
<sequence length="349" mass="36706">MVDASSDFPAGPEGTPRPTAPALSVHDLTKVFDSRGTTVTALDAVSLVVPRSEIHGIVGRSGAGKSTLIRCLTGLEQPTSGQVVVAGEDITTLRGADLRAARRRFGVVYQHANLLDSRTAADNIALPLEIAGWDKAERDARVTELLELVGLTDRAGNHPGQLSGGQQQRVGIARALAARPEILLCDEPTSALDAATTGQILALLKELRDRLGITVVVITHEPSVVREVCDAVTLLGDGAVLEQGRLGEVIADPTTRLHRELIPLVEPAPDGLARLQVALGHPDSPVGSIDGIISLLRHEGIEADVAAATVETVAGRRVGRLLVELADAALVDRARDVLDHARLHPEVAA</sequence>
<evidence type="ECO:0000256" key="5">
    <source>
        <dbReference type="ARBA" id="ARBA00022840"/>
    </source>
</evidence>
<dbReference type="InterPro" id="IPR017871">
    <property type="entry name" value="ABC_transporter-like_CS"/>
</dbReference>
<dbReference type="PANTHER" id="PTHR43166:SF30">
    <property type="entry name" value="METHIONINE IMPORT ATP-BINDING PROTEIN METN"/>
    <property type="match status" value="1"/>
</dbReference>
<organism evidence="13 14">
    <name type="scientific">Knoellia flava</name>
    <dbReference type="NCBI Taxonomy" id="913969"/>
    <lineage>
        <taxon>Bacteria</taxon>
        <taxon>Bacillati</taxon>
        <taxon>Actinomycetota</taxon>
        <taxon>Actinomycetes</taxon>
        <taxon>Micrococcales</taxon>
        <taxon>Intrasporangiaceae</taxon>
        <taxon>Knoellia</taxon>
    </lineage>
</organism>
<evidence type="ECO:0000256" key="6">
    <source>
        <dbReference type="ARBA" id="ARBA00022967"/>
    </source>
</evidence>
<evidence type="ECO:0000256" key="10">
    <source>
        <dbReference type="ARBA" id="ARBA00063837"/>
    </source>
</evidence>
<comment type="caution">
    <text evidence="13">The sequence shown here is derived from an EMBL/GenBank/DDBJ whole genome shotgun (WGS) entry which is preliminary data.</text>
</comment>
<keyword evidence="7" id="KW-0029">Amino-acid transport</keyword>
<evidence type="ECO:0000256" key="11">
    <source>
        <dbReference type="SAM" id="MobiDB-lite"/>
    </source>
</evidence>
<dbReference type="AlphaFoldDB" id="A0A8H9FY17"/>
<reference evidence="13" key="1">
    <citation type="journal article" date="2014" name="Int. J. Syst. Evol. Microbiol.">
        <title>Complete genome sequence of Corynebacterium casei LMG S-19264T (=DSM 44701T), isolated from a smear-ripened cheese.</title>
        <authorList>
            <consortium name="US DOE Joint Genome Institute (JGI-PGF)"/>
            <person name="Walter F."/>
            <person name="Albersmeier A."/>
            <person name="Kalinowski J."/>
            <person name="Ruckert C."/>
        </authorList>
    </citation>
    <scope>NUCLEOTIDE SEQUENCE</scope>
    <source>
        <strain evidence="13">CGMCC 1.10749</strain>
    </source>
</reference>
<dbReference type="EMBL" id="BMEA01000005">
    <property type="protein sequence ID" value="GGB90183.1"/>
    <property type="molecule type" value="Genomic_DNA"/>
</dbReference>
<dbReference type="GO" id="GO:0006865">
    <property type="term" value="P:amino acid transport"/>
    <property type="evidence" value="ECO:0007669"/>
    <property type="project" value="UniProtKB-KW"/>
</dbReference>
<keyword evidence="5 13" id="KW-0067">ATP-binding</keyword>
<dbReference type="GO" id="GO:0005886">
    <property type="term" value="C:plasma membrane"/>
    <property type="evidence" value="ECO:0007669"/>
    <property type="project" value="UniProtKB-ARBA"/>
</dbReference>
<dbReference type="RefSeq" id="WP_052116884.1">
    <property type="nucleotide sequence ID" value="NZ_BMEA01000005.1"/>
</dbReference>
<evidence type="ECO:0000313" key="13">
    <source>
        <dbReference type="EMBL" id="GGB90183.1"/>
    </source>
</evidence>
<dbReference type="CDD" id="cd03258">
    <property type="entry name" value="ABC_MetN_methionine_transporter"/>
    <property type="match status" value="1"/>
</dbReference>
<gene>
    <name evidence="13" type="ORF">GCM10011314_32560</name>
</gene>
<name>A0A8H9FY17_9MICO</name>
<dbReference type="Gene3D" id="3.40.50.300">
    <property type="entry name" value="P-loop containing nucleotide triphosphate hydrolases"/>
    <property type="match status" value="1"/>
</dbReference>
<dbReference type="InterPro" id="IPR041701">
    <property type="entry name" value="MetN_ABC"/>
</dbReference>
<dbReference type="SMART" id="SM00382">
    <property type="entry name" value="AAA"/>
    <property type="match status" value="1"/>
</dbReference>
<protein>
    <submittedName>
        <fullName evidence="13">Methionine ABC transporter ATP-binding protein</fullName>
    </submittedName>
</protein>
<keyword evidence="6" id="KW-1278">Translocase</keyword>
<dbReference type="SUPFAM" id="SSF52540">
    <property type="entry name" value="P-loop containing nucleoside triphosphate hydrolases"/>
    <property type="match status" value="1"/>
</dbReference>
<evidence type="ECO:0000256" key="1">
    <source>
        <dbReference type="ARBA" id="ARBA00005417"/>
    </source>
</evidence>
<evidence type="ECO:0000256" key="7">
    <source>
        <dbReference type="ARBA" id="ARBA00022970"/>
    </source>
</evidence>
<evidence type="ECO:0000313" key="14">
    <source>
        <dbReference type="Proteomes" id="UP000628079"/>
    </source>
</evidence>
<keyword evidence="4" id="KW-0547">Nucleotide-binding</keyword>
<dbReference type="InterPro" id="IPR027417">
    <property type="entry name" value="P-loop_NTPase"/>
</dbReference>